<sequence>MADRAEYDSGGEEENDFFHIHIFFLIFYKVIYKHTLVRKNRQFVFIYSFFHFPAANIVPI</sequence>
<name>A7Z6I6_BACVZ</name>
<keyword evidence="1" id="KW-0472">Membrane</keyword>
<organism evidence="2 3">
    <name type="scientific">Bacillus velezensis (strain DSM 23117 / BGSC 10A6 / LMG 26770 / FZB42)</name>
    <name type="common">Bacillus amyloliquefaciens subsp. plantarum</name>
    <dbReference type="NCBI Taxonomy" id="326423"/>
    <lineage>
        <taxon>Bacteria</taxon>
        <taxon>Bacillati</taxon>
        <taxon>Bacillota</taxon>
        <taxon>Bacilli</taxon>
        <taxon>Bacillales</taxon>
        <taxon>Bacillaceae</taxon>
        <taxon>Bacillus</taxon>
        <taxon>Bacillus amyloliquefaciens group</taxon>
    </lineage>
</organism>
<keyword evidence="1" id="KW-1133">Transmembrane helix</keyword>
<dbReference type="Proteomes" id="UP000001120">
    <property type="component" value="Chromosome"/>
</dbReference>
<gene>
    <name evidence="2" type="ORF">RBAM_38730</name>
</gene>
<dbReference type="EMBL" id="CP000560">
    <property type="protein sequence ID" value="ABS74612.2"/>
    <property type="molecule type" value="Genomic_DNA"/>
</dbReference>
<feature type="transmembrane region" description="Helical" evidence="1">
    <location>
        <begin position="17"/>
        <end position="32"/>
    </location>
</feature>
<evidence type="ECO:0000256" key="1">
    <source>
        <dbReference type="SAM" id="Phobius"/>
    </source>
</evidence>
<reference evidence="2 3" key="1">
    <citation type="journal article" date="2007" name="Nat. Biotechnol.">
        <title>Comparative analysis of the complete genome sequence of the plant growth-promoting bacterium Bacillus amyloliquefaciens FZB42.</title>
        <authorList>
            <person name="Chen X.H."/>
            <person name="Koumoutsi A."/>
            <person name="Scholz R."/>
            <person name="Eisenreich A."/>
            <person name="Schneider K."/>
            <person name="Heinemeyer I."/>
            <person name="Morgenstern B."/>
            <person name="Voss B."/>
            <person name="Hess W.R."/>
            <person name="Reva O."/>
            <person name="Junge H."/>
            <person name="Voigt B."/>
            <person name="Jungblut P.R."/>
            <person name="Vater J."/>
            <person name="Sussmuth R."/>
            <person name="Liesegang H."/>
            <person name="Strittmatter A."/>
            <person name="Gottschalk G."/>
            <person name="Borriss R."/>
        </authorList>
    </citation>
    <scope>NUCLEOTIDE SEQUENCE [LARGE SCALE GENOMIC DNA]</scope>
    <source>
        <strain evidence="3">DSM 23117 / BGSC 10A6 / LMG 26770 / FZB42</strain>
    </source>
</reference>
<accession>A7Z6I6</accession>
<evidence type="ECO:0000313" key="3">
    <source>
        <dbReference type="Proteomes" id="UP000001120"/>
    </source>
</evidence>
<evidence type="ECO:0000313" key="2">
    <source>
        <dbReference type="EMBL" id="ABS74612.2"/>
    </source>
</evidence>
<protein>
    <submittedName>
        <fullName evidence="2">Uncharacterized protein</fullName>
    </submittedName>
</protein>
<keyword evidence="3" id="KW-1185">Reference proteome</keyword>
<dbReference type="AlphaFoldDB" id="A7Z6I6"/>
<dbReference type="KEGG" id="bay:RBAM_38730"/>
<dbReference type="HOGENOM" id="CLU_2115975_0_0_9"/>
<keyword evidence="1" id="KW-0812">Transmembrane</keyword>
<proteinExistence type="predicted"/>